<dbReference type="Pfam" id="PF00892">
    <property type="entry name" value="EamA"/>
    <property type="match status" value="1"/>
</dbReference>
<evidence type="ECO:0000256" key="1">
    <source>
        <dbReference type="ARBA" id="ARBA00004141"/>
    </source>
</evidence>
<dbReference type="RefSeq" id="WP_168774199.1">
    <property type="nucleotide sequence ID" value="NZ_JAABNR010000005.1"/>
</dbReference>
<evidence type="ECO:0000256" key="4">
    <source>
        <dbReference type="ARBA" id="ARBA00022989"/>
    </source>
</evidence>
<dbReference type="InterPro" id="IPR000620">
    <property type="entry name" value="EamA_dom"/>
</dbReference>
<feature type="transmembrane region" description="Helical" evidence="6">
    <location>
        <begin position="82"/>
        <end position="103"/>
    </location>
</feature>
<feature type="transmembrane region" description="Helical" evidence="6">
    <location>
        <begin position="157"/>
        <end position="174"/>
    </location>
</feature>
<evidence type="ECO:0000256" key="6">
    <source>
        <dbReference type="SAM" id="Phobius"/>
    </source>
</evidence>
<keyword evidence="9" id="KW-1185">Reference proteome</keyword>
<dbReference type="PANTHER" id="PTHR22911">
    <property type="entry name" value="ACYL-MALONYL CONDENSING ENZYME-RELATED"/>
    <property type="match status" value="1"/>
</dbReference>
<feature type="transmembrane region" description="Helical" evidence="6">
    <location>
        <begin position="134"/>
        <end position="151"/>
    </location>
</feature>
<dbReference type="GO" id="GO:0016020">
    <property type="term" value="C:membrane"/>
    <property type="evidence" value="ECO:0007669"/>
    <property type="project" value="UniProtKB-SubCell"/>
</dbReference>
<evidence type="ECO:0000313" key="8">
    <source>
        <dbReference type="EMBL" id="NBZ87396.1"/>
    </source>
</evidence>
<evidence type="ECO:0000256" key="2">
    <source>
        <dbReference type="ARBA" id="ARBA00009853"/>
    </source>
</evidence>
<evidence type="ECO:0000256" key="5">
    <source>
        <dbReference type="ARBA" id="ARBA00023136"/>
    </source>
</evidence>
<feature type="domain" description="EamA" evidence="7">
    <location>
        <begin position="19"/>
        <end position="151"/>
    </location>
</feature>
<dbReference type="SUPFAM" id="SSF103481">
    <property type="entry name" value="Multidrug resistance efflux transporter EmrE"/>
    <property type="match status" value="2"/>
</dbReference>
<dbReference type="Proteomes" id="UP001193501">
    <property type="component" value="Unassembled WGS sequence"/>
</dbReference>
<comment type="similarity">
    <text evidence="2">Belongs to the drug/metabolite transporter (DMT) superfamily. 10 TMS drug/metabolite exporter (DME) (TC 2.A.7.3) family.</text>
</comment>
<reference evidence="8" key="1">
    <citation type="submission" date="2020-01" db="EMBL/GenBank/DDBJ databases">
        <authorList>
            <person name="Chen W.-M."/>
        </authorList>
    </citation>
    <scope>NUCLEOTIDE SEQUENCE</scope>
    <source>
        <strain evidence="8">CYK-10</strain>
    </source>
</reference>
<keyword evidence="3 6" id="KW-0812">Transmembrane</keyword>
<name>A0AAE5BU43_9RHOB</name>
<dbReference type="EMBL" id="JAABNR010000005">
    <property type="protein sequence ID" value="NBZ87396.1"/>
    <property type="molecule type" value="Genomic_DNA"/>
</dbReference>
<feature type="transmembrane region" description="Helical" evidence="6">
    <location>
        <begin position="50"/>
        <end position="70"/>
    </location>
</feature>
<gene>
    <name evidence="8" type="ORF">GV832_07370</name>
</gene>
<feature type="transmembrane region" description="Helical" evidence="6">
    <location>
        <begin position="186"/>
        <end position="209"/>
    </location>
</feature>
<dbReference type="PANTHER" id="PTHR22911:SF6">
    <property type="entry name" value="SOLUTE CARRIER FAMILY 35 MEMBER G1"/>
    <property type="match status" value="1"/>
</dbReference>
<organism evidence="8 9">
    <name type="scientific">Stagnihabitans tardus</name>
    <dbReference type="NCBI Taxonomy" id="2699202"/>
    <lineage>
        <taxon>Bacteria</taxon>
        <taxon>Pseudomonadati</taxon>
        <taxon>Pseudomonadota</taxon>
        <taxon>Alphaproteobacteria</taxon>
        <taxon>Rhodobacterales</taxon>
        <taxon>Paracoccaceae</taxon>
        <taxon>Stagnihabitans</taxon>
    </lineage>
</organism>
<evidence type="ECO:0000256" key="3">
    <source>
        <dbReference type="ARBA" id="ARBA00022692"/>
    </source>
</evidence>
<dbReference type="AlphaFoldDB" id="A0AAE5BU43"/>
<feature type="transmembrane region" description="Helical" evidence="6">
    <location>
        <begin position="290"/>
        <end position="308"/>
    </location>
</feature>
<dbReference type="InterPro" id="IPR037185">
    <property type="entry name" value="EmrE-like"/>
</dbReference>
<accession>A0AAE5BU43</accession>
<comment type="subcellular location">
    <subcellularLocation>
        <location evidence="1">Membrane</location>
        <topology evidence="1">Multi-pass membrane protein</topology>
    </subcellularLocation>
</comment>
<sequence length="321" mass="34194">MTSNPTSSGATADRRLVLLGILCAIAGSATLSLNDLFIKLLSGAYPLHEVILVRGLIGIVFILGFAWATGQGAIWRTSRPGFHLGRAMIVMVSNATYFLGLAALPIADAAAIGFIAPILLTLLSVLFLGERVGLHRWGAVILGLAGVIVMLNPEGRFRWEAVLVLVSALTYATTQTMTRSARATEGAATINFHTQVAFIVTSVAMGLWAGDGHMEQGGAALEFLFRPWVWPDPGDLVAFAGTGISVAAGGMLMAQAYRMNEAALVAPFEYTSMPLAVIWGLLIFGTFPDARGWLGIVLIVGAGLYTLMREGMKRRPQAEEF</sequence>
<proteinExistence type="inferred from homology"/>
<keyword evidence="5 6" id="KW-0472">Membrane</keyword>
<keyword evidence="4 6" id="KW-1133">Transmembrane helix</keyword>
<protein>
    <submittedName>
        <fullName evidence="8">EamA family transporter</fullName>
    </submittedName>
</protein>
<feature type="transmembrane region" description="Helical" evidence="6">
    <location>
        <begin position="236"/>
        <end position="257"/>
    </location>
</feature>
<evidence type="ECO:0000259" key="7">
    <source>
        <dbReference type="Pfam" id="PF00892"/>
    </source>
</evidence>
<evidence type="ECO:0000313" key="9">
    <source>
        <dbReference type="Proteomes" id="UP001193501"/>
    </source>
</evidence>
<feature type="transmembrane region" description="Helical" evidence="6">
    <location>
        <begin position="264"/>
        <end position="284"/>
    </location>
</feature>
<feature type="transmembrane region" description="Helical" evidence="6">
    <location>
        <begin position="109"/>
        <end position="127"/>
    </location>
</feature>
<comment type="caution">
    <text evidence="8">The sequence shown here is derived from an EMBL/GenBank/DDBJ whole genome shotgun (WGS) entry which is preliminary data.</text>
</comment>